<evidence type="ECO:0000313" key="9">
    <source>
        <dbReference type="EMBL" id="CCE65640.1"/>
    </source>
</evidence>
<dbReference type="Pfam" id="PF00288">
    <property type="entry name" value="GHMP_kinases_N"/>
    <property type="match status" value="1"/>
</dbReference>
<dbReference type="InterPro" id="IPR006206">
    <property type="entry name" value="Mevalonate/galactokinase"/>
</dbReference>
<dbReference type="EMBL" id="HE612868">
    <property type="protein sequence ID" value="CCE65640.1"/>
    <property type="molecule type" value="Genomic_DNA"/>
</dbReference>
<dbReference type="InterPro" id="IPR013750">
    <property type="entry name" value="GHMP_kinase_C_dom"/>
</dbReference>
<evidence type="ECO:0000256" key="5">
    <source>
        <dbReference type="ARBA" id="ARBA00023277"/>
    </source>
</evidence>
<feature type="domain" description="Galactokinase N-terminal" evidence="8">
    <location>
        <begin position="29"/>
        <end position="76"/>
    </location>
</feature>
<protein>
    <recommendedName>
        <fullName evidence="11">Galactokinase</fullName>
    </recommendedName>
</protein>
<dbReference type="PROSITE" id="PS00106">
    <property type="entry name" value="GALACTOKINASE"/>
    <property type="match status" value="1"/>
</dbReference>
<dbReference type="OMA" id="DECELEM"/>
<keyword evidence="3" id="KW-0067">ATP-binding</keyword>
<dbReference type="PIRSF" id="PIRSF000530">
    <property type="entry name" value="Galactokinase"/>
    <property type="match status" value="1"/>
</dbReference>
<dbReference type="Gene3D" id="3.30.230.10">
    <property type="match status" value="1"/>
</dbReference>
<evidence type="ECO:0000256" key="1">
    <source>
        <dbReference type="ARBA" id="ARBA00006566"/>
    </source>
</evidence>
<dbReference type="SUPFAM" id="SSF54211">
    <property type="entry name" value="Ribosomal protein S5 domain 2-like"/>
    <property type="match status" value="1"/>
</dbReference>
<dbReference type="FunFam" id="1.20.1440.340:FF:000003">
    <property type="entry name" value="GAL1p Galactokinase"/>
    <property type="match status" value="1"/>
</dbReference>
<dbReference type="AlphaFoldDB" id="G8C0C5"/>
<dbReference type="Proteomes" id="UP000005666">
    <property type="component" value="Chromosome 13"/>
</dbReference>
<dbReference type="InterPro" id="IPR019741">
    <property type="entry name" value="Galactokinase_CS"/>
</dbReference>
<evidence type="ECO:0000259" key="7">
    <source>
        <dbReference type="Pfam" id="PF08544"/>
    </source>
</evidence>
<dbReference type="InterPro" id="IPR000705">
    <property type="entry name" value="Galactokinase"/>
</dbReference>
<accession>G8C0C5</accession>
<name>G8C0C5_TETPH</name>
<dbReference type="SUPFAM" id="SSF55060">
    <property type="entry name" value="GHMP Kinase, C-terminal domain"/>
    <property type="match status" value="1"/>
</dbReference>
<evidence type="ECO:0000259" key="6">
    <source>
        <dbReference type="Pfam" id="PF00288"/>
    </source>
</evidence>
<dbReference type="KEGG" id="tpf:TPHA_0M00650"/>
<dbReference type="GeneID" id="11531849"/>
<feature type="domain" description="GHMP kinase C-terminal" evidence="7">
    <location>
        <begin position="447"/>
        <end position="520"/>
    </location>
</feature>
<evidence type="ECO:0000313" key="10">
    <source>
        <dbReference type="Proteomes" id="UP000005666"/>
    </source>
</evidence>
<dbReference type="InterPro" id="IPR036554">
    <property type="entry name" value="GHMP_kinase_C_sf"/>
</dbReference>
<dbReference type="GO" id="GO:0004335">
    <property type="term" value="F:galactokinase activity"/>
    <property type="evidence" value="ECO:0007669"/>
    <property type="project" value="InterPro"/>
</dbReference>
<dbReference type="Gene3D" id="1.20.1440.340">
    <property type="match status" value="1"/>
</dbReference>
<evidence type="ECO:0000256" key="3">
    <source>
        <dbReference type="ARBA" id="ARBA00022840"/>
    </source>
</evidence>
<gene>
    <name evidence="9" type="primary">TPHA0M00650</name>
    <name evidence="9" type="ordered locus">TPHA_0M00650</name>
</gene>
<dbReference type="PRINTS" id="PR00959">
    <property type="entry name" value="MEVGALKINASE"/>
</dbReference>
<dbReference type="GO" id="GO:0006012">
    <property type="term" value="P:galactose metabolic process"/>
    <property type="evidence" value="ECO:0007669"/>
    <property type="project" value="UniProtKB-KW"/>
</dbReference>
<dbReference type="InterPro" id="IPR020568">
    <property type="entry name" value="Ribosomal_Su5_D2-typ_SF"/>
</dbReference>
<dbReference type="Pfam" id="PF10509">
    <property type="entry name" value="GalKase_gal_bdg"/>
    <property type="match status" value="1"/>
</dbReference>
<dbReference type="PANTHER" id="PTHR10457:SF7">
    <property type="entry name" value="GALACTOKINASE-RELATED"/>
    <property type="match status" value="1"/>
</dbReference>
<dbReference type="NCBIfam" id="TIGR00131">
    <property type="entry name" value="gal_kin"/>
    <property type="match status" value="1"/>
</dbReference>
<dbReference type="InterPro" id="IPR014721">
    <property type="entry name" value="Ribsml_uS5_D2-typ_fold_subgr"/>
</dbReference>
<evidence type="ECO:0000256" key="2">
    <source>
        <dbReference type="ARBA" id="ARBA00022741"/>
    </source>
</evidence>
<dbReference type="InterPro" id="IPR019539">
    <property type="entry name" value="GalKase_N"/>
</dbReference>
<sequence length="550" mass="62698">MQSLPVFRIDNDNKNVSDITKKCIDITLKFQDKFKYYPNFIVSSPGRVNIIGEHIDYEEFPVLPMAINKNILCAVRILENSHSISIYNDNYEKFAEKKFDLPLNGELISIDPSISDWSNYFKCGLLVAHKFLKKKYPDRFNNAMLKGLYIYIKGDIPTESGISSSAAMCVTVAALIIRSNLGPEYSISKKELIAITEGAEHYIGVSTGSMDPAVIICNESNKLSFINFKPQLSTSNVELPVFNSENNIRFLIANTLVSSNKYETGPINYNLRVVEDTIAANILAAKYGFQLNRRMTESFTYDEDDYDMTFNSTRKQQTFSKGNLRDFMDAYFARHLNDESELFINPNDHNSIKRTEQMLNTMINLLDNCFPNDNNQHSTGYSIPELAGLLNCSRDEFTREYLLVNPVRFQTLKVYQRSKHVFTEALRVIKCIELINFHGDLSMDRFLKELGRLMHESQRSCDELYECSCPEIDEVCEIAIANGSYGSRLTGAGWGGCTVHLVSSDEQIENIKRSLRENYYLKHNPSITEEELKNAMIVSTPSMGSCIFEL</sequence>
<evidence type="ECO:0000256" key="4">
    <source>
        <dbReference type="ARBA" id="ARBA00023144"/>
    </source>
</evidence>
<organism evidence="9 10">
    <name type="scientific">Tetrapisispora phaffii (strain ATCC 24235 / CBS 4417 / NBRC 1672 / NRRL Y-8282 / UCD 70-5)</name>
    <name type="common">Yeast</name>
    <name type="synonym">Fabospora phaffii</name>
    <dbReference type="NCBI Taxonomy" id="1071381"/>
    <lineage>
        <taxon>Eukaryota</taxon>
        <taxon>Fungi</taxon>
        <taxon>Dikarya</taxon>
        <taxon>Ascomycota</taxon>
        <taxon>Saccharomycotina</taxon>
        <taxon>Saccharomycetes</taxon>
        <taxon>Saccharomycetales</taxon>
        <taxon>Saccharomycetaceae</taxon>
        <taxon>Tetrapisispora</taxon>
    </lineage>
</organism>
<dbReference type="GO" id="GO:0005829">
    <property type="term" value="C:cytosol"/>
    <property type="evidence" value="ECO:0007669"/>
    <property type="project" value="TreeGrafter"/>
</dbReference>
<dbReference type="PRINTS" id="PR00473">
    <property type="entry name" value="GALCTOKINASE"/>
</dbReference>
<dbReference type="HOGENOM" id="CLU_017814_6_2_1"/>
<feature type="domain" description="GHMP kinase N-terminal" evidence="6">
    <location>
        <begin position="128"/>
        <end position="217"/>
    </location>
</feature>
<dbReference type="OrthoDB" id="187738at2759"/>
<keyword evidence="2" id="KW-0547">Nucleotide-binding</keyword>
<dbReference type="GO" id="GO:0005524">
    <property type="term" value="F:ATP binding"/>
    <property type="evidence" value="ECO:0007669"/>
    <property type="project" value="UniProtKB-KW"/>
</dbReference>
<proteinExistence type="inferred from homology"/>
<dbReference type="Pfam" id="PF08544">
    <property type="entry name" value="GHMP_kinases_C"/>
    <property type="match status" value="1"/>
</dbReference>
<reference evidence="9 10" key="1">
    <citation type="journal article" date="2011" name="Proc. Natl. Acad. Sci. U.S.A.">
        <title>Evolutionary erosion of yeast sex chromosomes by mating-type switching accidents.</title>
        <authorList>
            <person name="Gordon J.L."/>
            <person name="Armisen D."/>
            <person name="Proux-Wera E."/>
            <person name="Oheigeartaigh S.S."/>
            <person name="Byrne K.P."/>
            <person name="Wolfe K.H."/>
        </authorList>
    </citation>
    <scope>NUCLEOTIDE SEQUENCE [LARGE SCALE GENOMIC DNA]</scope>
    <source>
        <strain evidence="10">ATCC 24235 / CBS 4417 / NBRC 1672 / NRRL Y-8282 / UCD 70-5</strain>
    </source>
</reference>
<dbReference type="PANTHER" id="PTHR10457">
    <property type="entry name" value="MEVALONATE KINASE/GALACTOKINASE"/>
    <property type="match status" value="1"/>
</dbReference>
<evidence type="ECO:0008006" key="11">
    <source>
        <dbReference type="Google" id="ProtNLM"/>
    </source>
</evidence>
<keyword evidence="10" id="KW-1185">Reference proteome</keyword>
<evidence type="ECO:0000259" key="8">
    <source>
        <dbReference type="Pfam" id="PF10509"/>
    </source>
</evidence>
<comment type="similarity">
    <text evidence="1">Belongs to the GHMP kinase family. GalK subfamily.</text>
</comment>
<keyword evidence="4" id="KW-0299">Galactose metabolism</keyword>
<keyword evidence="5" id="KW-0119">Carbohydrate metabolism</keyword>
<dbReference type="STRING" id="1071381.G8C0C5"/>
<dbReference type="Gene3D" id="3.30.70.3170">
    <property type="match status" value="1"/>
</dbReference>
<dbReference type="RefSeq" id="XP_003688074.1">
    <property type="nucleotide sequence ID" value="XM_003688026.1"/>
</dbReference>
<dbReference type="eggNOG" id="KOG0631">
    <property type="taxonomic scope" value="Eukaryota"/>
</dbReference>
<dbReference type="InterPro" id="IPR006204">
    <property type="entry name" value="GHMP_kinase_N_dom"/>
</dbReference>